<dbReference type="EMBL" id="JAIZAY010000005">
    <property type="protein sequence ID" value="KAJ8042452.1"/>
    <property type="molecule type" value="Genomic_DNA"/>
</dbReference>
<accession>A0A9Q1CBY0</accession>
<proteinExistence type="predicted"/>
<dbReference type="AlphaFoldDB" id="A0A9Q1CBY0"/>
<evidence type="ECO:0000256" key="1">
    <source>
        <dbReference type="SAM" id="Phobius"/>
    </source>
</evidence>
<organism evidence="2 3">
    <name type="scientific">Holothuria leucospilota</name>
    <name type="common">Black long sea cucumber</name>
    <name type="synonym">Mertensiothuria leucospilota</name>
    <dbReference type="NCBI Taxonomy" id="206669"/>
    <lineage>
        <taxon>Eukaryota</taxon>
        <taxon>Metazoa</taxon>
        <taxon>Echinodermata</taxon>
        <taxon>Eleutherozoa</taxon>
        <taxon>Echinozoa</taxon>
        <taxon>Holothuroidea</taxon>
        <taxon>Aspidochirotacea</taxon>
        <taxon>Aspidochirotida</taxon>
        <taxon>Holothuriidae</taxon>
        <taxon>Holothuria</taxon>
    </lineage>
</organism>
<gene>
    <name evidence="2" type="ORF">HOLleu_13514</name>
</gene>
<keyword evidence="1" id="KW-0812">Transmembrane</keyword>
<feature type="transmembrane region" description="Helical" evidence="1">
    <location>
        <begin position="69"/>
        <end position="94"/>
    </location>
</feature>
<evidence type="ECO:0000313" key="3">
    <source>
        <dbReference type="Proteomes" id="UP001152320"/>
    </source>
</evidence>
<keyword evidence="3" id="KW-1185">Reference proteome</keyword>
<keyword evidence="1" id="KW-0472">Membrane</keyword>
<feature type="transmembrane region" description="Helical" evidence="1">
    <location>
        <begin position="20"/>
        <end position="44"/>
    </location>
</feature>
<name>A0A9Q1CBY0_HOLLE</name>
<dbReference type="Proteomes" id="UP001152320">
    <property type="component" value="Chromosome 5"/>
</dbReference>
<keyword evidence="1" id="KW-1133">Transmembrane helix</keyword>
<protein>
    <submittedName>
        <fullName evidence="2">Uncharacterized protein</fullName>
    </submittedName>
</protein>
<sequence length="110" mass="12753">MLNCNAHSVVSYVMMSNSVYFIIALCLLPLLYLIGYCMVTFVFIDKFPDPQLLPIKRTSPLHEHSGCQLHLATFFIFCITIITFLIFWVAGWVVGRIYSHKCWTCDNKIR</sequence>
<comment type="caution">
    <text evidence="2">The sequence shown here is derived from an EMBL/GenBank/DDBJ whole genome shotgun (WGS) entry which is preliminary data.</text>
</comment>
<reference evidence="2" key="1">
    <citation type="submission" date="2021-10" db="EMBL/GenBank/DDBJ databases">
        <title>Tropical sea cucumber genome reveals ecological adaptation and Cuvierian tubules defense mechanism.</title>
        <authorList>
            <person name="Chen T."/>
        </authorList>
    </citation>
    <scope>NUCLEOTIDE SEQUENCE</scope>
    <source>
        <strain evidence="2">Nanhai2018</strain>
        <tissue evidence="2">Muscle</tissue>
    </source>
</reference>
<evidence type="ECO:0000313" key="2">
    <source>
        <dbReference type="EMBL" id="KAJ8042452.1"/>
    </source>
</evidence>